<reference evidence="6" key="1">
    <citation type="journal article" date="2007" name="ISME J.">
        <title>Genomic plasticity in prokaryotes: the case of the square haloarchaeon.</title>
        <authorList>
            <person name="Cuadros-Orellana S."/>
            <person name="Martin-Cuadrado A.B."/>
            <person name="Legault B."/>
            <person name="D'Auria G."/>
            <person name="Zhaxybayeva O."/>
            <person name="Papke R.T."/>
            <person name="Rodriguez-Valera F."/>
        </authorList>
    </citation>
    <scope>NUCLEOTIDE SEQUENCE</scope>
</reference>
<evidence type="ECO:0000256" key="3">
    <source>
        <dbReference type="ARBA" id="ARBA00023172"/>
    </source>
</evidence>
<dbReference type="PROSITE" id="PS51900">
    <property type="entry name" value="CB"/>
    <property type="match status" value="1"/>
</dbReference>
<dbReference type="InterPro" id="IPR011010">
    <property type="entry name" value="DNA_brk_join_enz"/>
</dbReference>
<dbReference type="InterPro" id="IPR050090">
    <property type="entry name" value="Tyrosine_recombinase_XerCD"/>
</dbReference>
<dbReference type="AlphaFoldDB" id="A5YS27"/>
<dbReference type="GO" id="GO:0003677">
    <property type="term" value="F:DNA binding"/>
    <property type="evidence" value="ECO:0007669"/>
    <property type="project" value="UniProtKB-UniRule"/>
</dbReference>
<sequence length="390" mass="44765">MFPAYLIVRSGNNCEKTKENDDITKQNSGSRKTLDEIHSKVDNLTEDLSDTTPSDAVESFFEHKSYKGETERGYESSLRYFVDWCELSEIEYMSDVDTDDIRRYRKWRREAAPSRVERLSPSSITTQMKRLRVFIKHCEEMKFVSGGVSQIINTSIDNDDEVRDEWVGSDEAEAMLDYLSKYNYASVEHVVCRILCYTGMRLGSLHSIDVTDIQLIKGKNAIHLEHRPEEGTTLKNGIDGERYVFITQATHQILSDYIDENRHDVTDDYGREPLVTSQHGRCAKSTLRSYVYRCTQPCMIGQDCPLGRDPESCDAAGKNSKAHECPEASSSHPLRKGYITRLLKKNQSMDMISARCDVSSKMIEKHYDMRSPREEMIGRCSQVKDVMSDF</sequence>
<dbReference type="PANTHER" id="PTHR30349">
    <property type="entry name" value="PHAGE INTEGRASE-RELATED"/>
    <property type="match status" value="1"/>
</dbReference>
<protein>
    <recommendedName>
        <fullName evidence="5">Core-binding (CB) domain-containing protein</fullName>
    </recommendedName>
</protein>
<proteinExistence type="predicted"/>
<dbReference type="PANTHER" id="PTHR30349:SF41">
    <property type="entry name" value="INTEGRASE_RECOMBINASE PROTEIN MJ0367-RELATED"/>
    <property type="match status" value="1"/>
</dbReference>
<dbReference type="GO" id="GO:0006310">
    <property type="term" value="P:DNA recombination"/>
    <property type="evidence" value="ECO:0007669"/>
    <property type="project" value="UniProtKB-KW"/>
</dbReference>
<dbReference type="EMBL" id="EF583983">
    <property type="protein sequence ID" value="ABQ75784.1"/>
    <property type="molecule type" value="Genomic_DNA"/>
</dbReference>
<accession>A5YS27</accession>
<dbReference type="GO" id="GO:0015074">
    <property type="term" value="P:DNA integration"/>
    <property type="evidence" value="ECO:0007669"/>
    <property type="project" value="UniProtKB-KW"/>
</dbReference>
<name>A5YS27_9EURY</name>
<keyword evidence="2 4" id="KW-0238">DNA-binding</keyword>
<keyword evidence="3" id="KW-0233">DNA recombination</keyword>
<dbReference type="InterPro" id="IPR044068">
    <property type="entry name" value="CB"/>
</dbReference>
<organism evidence="6">
    <name type="scientific">uncultured haloarchaeon</name>
    <dbReference type="NCBI Taxonomy" id="160804"/>
    <lineage>
        <taxon>Archaea</taxon>
        <taxon>Methanobacteriati</taxon>
        <taxon>Methanobacteriota</taxon>
        <taxon>Stenosarchaea group</taxon>
        <taxon>Halobacteria</taxon>
        <taxon>Halobacteriales</taxon>
        <taxon>Halobacteriaceae</taxon>
        <taxon>environmental samples</taxon>
    </lineage>
</organism>
<dbReference type="Gene3D" id="1.10.150.130">
    <property type="match status" value="1"/>
</dbReference>
<dbReference type="SUPFAM" id="SSF56349">
    <property type="entry name" value="DNA breaking-rejoining enzymes"/>
    <property type="match status" value="1"/>
</dbReference>
<keyword evidence="1" id="KW-0229">DNA integration</keyword>
<evidence type="ECO:0000256" key="1">
    <source>
        <dbReference type="ARBA" id="ARBA00022908"/>
    </source>
</evidence>
<evidence type="ECO:0000259" key="5">
    <source>
        <dbReference type="PROSITE" id="PS51900"/>
    </source>
</evidence>
<dbReference type="CDD" id="cd00397">
    <property type="entry name" value="DNA_BRE_C"/>
    <property type="match status" value="1"/>
</dbReference>
<evidence type="ECO:0000256" key="2">
    <source>
        <dbReference type="ARBA" id="ARBA00023125"/>
    </source>
</evidence>
<dbReference type="InterPro" id="IPR013762">
    <property type="entry name" value="Integrase-like_cat_sf"/>
</dbReference>
<evidence type="ECO:0000313" key="6">
    <source>
        <dbReference type="EMBL" id="ABQ75784.1"/>
    </source>
</evidence>
<dbReference type="InterPro" id="IPR010998">
    <property type="entry name" value="Integrase_recombinase_N"/>
</dbReference>
<evidence type="ECO:0000256" key="4">
    <source>
        <dbReference type="PROSITE-ProRule" id="PRU01248"/>
    </source>
</evidence>
<feature type="domain" description="Core-binding (CB)" evidence="5">
    <location>
        <begin position="51"/>
        <end position="139"/>
    </location>
</feature>
<dbReference type="Gene3D" id="1.10.443.10">
    <property type="entry name" value="Intergrase catalytic core"/>
    <property type="match status" value="1"/>
</dbReference>